<dbReference type="PROSITE" id="PS00379">
    <property type="entry name" value="CDP_ALCOHOL_P_TRANSF"/>
    <property type="match status" value="1"/>
</dbReference>
<evidence type="ECO:0000256" key="10">
    <source>
        <dbReference type="ARBA" id="ARBA00022842"/>
    </source>
</evidence>
<comment type="subunit">
    <text evidence="5">Homodimer.</text>
</comment>
<evidence type="ECO:0000256" key="2">
    <source>
        <dbReference type="ARBA" id="ARBA00004651"/>
    </source>
</evidence>
<keyword evidence="10" id="KW-0460">Magnesium</keyword>
<dbReference type="NCBIfam" id="NF045883">
    <property type="entry name" value="PIPSynth"/>
    <property type="match status" value="1"/>
</dbReference>
<dbReference type="GO" id="GO:0008654">
    <property type="term" value="P:phospholipid biosynthetic process"/>
    <property type="evidence" value="ECO:0007669"/>
    <property type="project" value="InterPro"/>
</dbReference>
<keyword evidence="11 17" id="KW-1133">Transmembrane helix</keyword>
<evidence type="ECO:0000256" key="4">
    <source>
        <dbReference type="ARBA" id="ARBA00005189"/>
    </source>
</evidence>
<keyword evidence="7" id="KW-0808">Transferase</keyword>
<keyword evidence="9" id="KW-0479">Metal-binding</keyword>
<dbReference type="GO" id="GO:0005886">
    <property type="term" value="C:plasma membrane"/>
    <property type="evidence" value="ECO:0007669"/>
    <property type="project" value="UniProtKB-SubCell"/>
</dbReference>
<comment type="subcellular location">
    <subcellularLocation>
        <location evidence="2">Cell membrane</location>
        <topology evidence="2">Multi-pass membrane protein</topology>
    </subcellularLocation>
</comment>
<evidence type="ECO:0000256" key="7">
    <source>
        <dbReference type="ARBA" id="ARBA00022679"/>
    </source>
</evidence>
<dbReference type="InterPro" id="IPR048254">
    <property type="entry name" value="CDP_ALCOHOL_P_TRANSF_CS"/>
</dbReference>
<feature type="transmembrane region" description="Helical" evidence="17">
    <location>
        <begin position="58"/>
        <end position="75"/>
    </location>
</feature>
<dbReference type="InterPro" id="IPR000462">
    <property type="entry name" value="CDP-OH_P_trans"/>
</dbReference>
<organism evidence="18">
    <name type="scientific">freshwater metagenome</name>
    <dbReference type="NCBI Taxonomy" id="449393"/>
    <lineage>
        <taxon>unclassified sequences</taxon>
        <taxon>metagenomes</taxon>
        <taxon>ecological metagenomes</taxon>
    </lineage>
</organism>
<proteinExistence type="inferred from homology"/>
<comment type="pathway">
    <text evidence="4">Lipid metabolism.</text>
</comment>
<name>A0A6J7DZA8_9ZZZZ</name>
<keyword evidence="6" id="KW-1003">Cell membrane</keyword>
<evidence type="ECO:0000256" key="9">
    <source>
        <dbReference type="ARBA" id="ARBA00022723"/>
    </source>
</evidence>
<dbReference type="InterPro" id="IPR043130">
    <property type="entry name" value="CDP-OH_PTrfase_TM_dom"/>
</dbReference>
<sequence length="206" mass="21671">MSQPAELERKAKAKDLASRAIDPIARGLLKLHVSADAVTITGTLGAVVAALWCFPTGHLVAGAIIVSLFAFSDMIDGSMARQAGKVSEWGAFLDSLLDRVTDAAIFAGLTIWFLGNGNEPILGYASLYCLAAGQVISYARARAEGLGLKASGGIAERTERLVLVLTVTGFSGLGVPFVQAIGLWVLVAAITVTVIQRMIMVRRQVS</sequence>
<evidence type="ECO:0000256" key="8">
    <source>
        <dbReference type="ARBA" id="ARBA00022692"/>
    </source>
</evidence>
<dbReference type="UniPathway" id="UPA00220"/>
<dbReference type="GO" id="GO:0016780">
    <property type="term" value="F:phosphotransferase activity, for other substituted phosphate groups"/>
    <property type="evidence" value="ECO:0007669"/>
    <property type="project" value="InterPro"/>
</dbReference>
<dbReference type="HAMAP" id="MF_02241">
    <property type="entry name" value="PIP_synthase"/>
    <property type="match status" value="1"/>
</dbReference>
<comment type="catalytic activity">
    <reaction evidence="16">
        <text>a CDP-1,2-diacyl-sn-glycerol + 1D-myo-inositol 3-phosphate = a 1,2-diacyl-sn-glycero-3-phospho-(1D-myo-inositol-3-phosphate) + CMP + H(+)</text>
        <dbReference type="Rhea" id="RHEA:60504"/>
        <dbReference type="ChEBI" id="CHEBI:15378"/>
        <dbReference type="ChEBI" id="CHEBI:58088"/>
        <dbReference type="ChEBI" id="CHEBI:58332"/>
        <dbReference type="ChEBI" id="CHEBI:58401"/>
        <dbReference type="ChEBI" id="CHEBI:60377"/>
    </reaction>
</comment>
<evidence type="ECO:0000256" key="16">
    <source>
        <dbReference type="ARBA" id="ARBA00048865"/>
    </source>
</evidence>
<comment type="catalytic activity">
    <reaction evidence="13">
        <text>1,2-di-(9Z-octadecenoyl)-sn-glycero-3-cytidine-5'-diphosphate + 1D-myo-inositol 3-phosphate = 1,2-di-(9Z-octadecenoyl)-sn-glycero-3-phospho-(1D-myo-inositol-3-phosphate) + CMP + H(+)</text>
        <dbReference type="Rhea" id="RHEA:61216"/>
        <dbReference type="ChEBI" id="CHEBI:15378"/>
        <dbReference type="ChEBI" id="CHEBI:58401"/>
        <dbReference type="ChEBI" id="CHEBI:60377"/>
        <dbReference type="ChEBI" id="CHEBI:85356"/>
        <dbReference type="ChEBI" id="CHEBI:144472"/>
    </reaction>
</comment>
<keyword evidence="8 17" id="KW-0812">Transmembrane</keyword>
<comment type="cofactor">
    <cofactor evidence="1">
        <name>Mg(2+)</name>
        <dbReference type="ChEBI" id="CHEBI:18420"/>
    </cofactor>
</comment>
<dbReference type="GO" id="GO:0046872">
    <property type="term" value="F:metal ion binding"/>
    <property type="evidence" value="ECO:0007669"/>
    <property type="project" value="UniProtKB-KW"/>
</dbReference>
<evidence type="ECO:0000256" key="5">
    <source>
        <dbReference type="ARBA" id="ARBA00011738"/>
    </source>
</evidence>
<evidence type="ECO:0000256" key="12">
    <source>
        <dbReference type="ARBA" id="ARBA00023136"/>
    </source>
</evidence>
<evidence type="ECO:0000256" key="15">
    <source>
        <dbReference type="ARBA" id="ARBA00033137"/>
    </source>
</evidence>
<dbReference type="EMBL" id="CAFBLM010000038">
    <property type="protein sequence ID" value="CAB4872853.1"/>
    <property type="molecule type" value="Genomic_DNA"/>
</dbReference>
<dbReference type="Pfam" id="PF01066">
    <property type="entry name" value="CDP-OH_P_transf"/>
    <property type="match status" value="1"/>
</dbReference>
<evidence type="ECO:0000256" key="14">
    <source>
        <dbReference type="ARBA" id="ARBA00024082"/>
    </source>
</evidence>
<dbReference type="InterPro" id="IPR044268">
    <property type="entry name" value="PIP_synthase_PgsA1"/>
</dbReference>
<keyword evidence="12 17" id="KW-0472">Membrane</keyword>
<evidence type="ECO:0000256" key="6">
    <source>
        <dbReference type="ARBA" id="ARBA00022475"/>
    </source>
</evidence>
<dbReference type="AlphaFoldDB" id="A0A6J7DZA8"/>
<comment type="pathway">
    <text evidence="3">Phospholipid metabolism; phosphatidylinositol phosphate biosynthesis.</text>
</comment>
<reference evidence="18" key="1">
    <citation type="submission" date="2020-05" db="EMBL/GenBank/DDBJ databases">
        <authorList>
            <person name="Chiriac C."/>
            <person name="Salcher M."/>
            <person name="Ghai R."/>
            <person name="Kavagutti S V."/>
        </authorList>
    </citation>
    <scope>NUCLEOTIDE SEQUENCE</scope>
</reference>
<evidence type="ECO:0000256" key="13">
    <source>
        <dbReference type="ARBA" id="ARBA00023935"/>
    </source>
</evidence>
<evidence type="ECO:0000256" key="1">
    <source>
        <dbReference type="ARBA" id="ARBA00001946"/>
    </source>
</evidence>
<dbReference type="Gene3D" id="1.20.120.1760">
    <property type="match status" value="1"/>
</dbReference>
<evidence type="ECO:0000313" key="18">
    <source>
        <dbReference type="EMBL" id="CAB4872853.1"/>
    </source>
</evidence>
<accession>A0A6J7DZA8</accession>
<feature type="transmembrane region" description="Helical" evidence="17">
    <location>
        <begin position="183"/>
        <end position="200"/>
    </location>
</feature>
<evidence type="ECO:0000256" key="3">
    <source>
        <dbReference type="ARBA" id="ARBA00004805"/>
    </source>
</evidence>
<evidence type="ECO:0000256" key="11">
    <source>
        <dbReference type="ARBA" id="ARBA00022989"/>
    </source>
</evidence>
<evidence type="ECO:0000256" key="17">
    <source>
        <dbReference type="SAM" id="Phobius"/>
    </source>
</evidence>
<gene>
    <name evidence="18" type="ORF">UFOPK3401_00907</name>
</gene>
<protein>
    <recommendedName>
        <fullName evidence="14">Phosphatidylinositol phosphate synthase</fullName>
    </recommendedName>
    <alternativeName>
        <fullName evidence="15">CDP-diacylglycerol--D-myo-inositol-3-phosphate 3-phosphatidyltransferase</fullName>
    </alternativeName>
</protein>